<comment type="function">
    <text evidence="3">Required for maturation of urease via the functional incorporation of the urease nickel metallocenter.</text>
</comment>
<dbReference type="AlphaFoldDB" id="A0A918XSG3"/>
<dbReference type="PANTHER" id="PTHR33620">
    <property type="entry name" value="UREASE ACCESSORY PROTEIN F"/>
    <property type="match status" value="1"/>
</dbReference>
<comment type="similarity">
    <text evidence="3">Belongs to the UreF family.</text>
</comment>
<comment type="subcellular location">
    <subcellularLocation>
        <location evidence="3">Cytoplasm</location>
    </subcellularLocation>
</comment>
<proteinExistence type="inferred from homology"/>
<protein>
    <recommendedName>
        <fullName evidence="3">Urease accessory protein UreF</fullName>
    </recommendedName>
</protein>
<keyword evidence="1 3" id="KW-0996">Nickel insertion</keyword>
<dbReference type="Gene3D" id="1.10.4190.10">
    <property type="entry name" value="Urease accessory protein UreF"/>
    <property type="match status" value="1"/>
</dbReference>
<evidence type="ECO:0000313" key="5">
    <source>
        <dbReference type="Proteomes" id="UP000630353"/>
    </source>
</evidence>
<dbReference type="InterPro" id="IPR002639">
    <property type="entry name" value="UreF"/>
</dbReference>
<dbReference type="Proteomes" id="UP000630353">
    <property type="component" value="Unassembled WGS sequence"/>
</dbReference>
<evidence type="ECO:0000256" key="3">
    <source>
        <dbReference type="HAMAP-Rule" id="MF_01385"/>
    </source>
</evidence>
<dbReference type="Pfam" id="PF01730">
    <property type="entry name" value="UreF"/>
    <property type="match status" value="1"/>
</dbReference>
<accession>A0A918XSG3</accession>
<evidence type="ECO:0000313" key="4">
    <source>
        <dbReference type="EMBL" id="GHD52019.1"/>
    </source>
</evidence>
<comment type="subunit">
    <text evidence="3">UreD, UreF and UreG form a complex that acts as a GTP-hydrolysis-dependent molecular chaperone, activating the urease apoprotein by helping to assemble the nickel containing metallocenter of UreC. The UreE protein probably delivers the nickel.</text>
</comment>
<keyword evidence="5" id="KW-1185">Reference proteome</keyword>
<organism evidence="4 5">
    <name type="scientific">Thalassobaculum fulvum</name>
    <dbReference type="NCBI Taxonomy" id="1633335"/>
    <lineage>
        <taxon>Bacteria</taxon>
        <taxon>Pseudomonadati</taxon>
        <taxon>Pseudomonadota</taxon>
        <taxon>Alphaproteobacteria</taxon>
        <taxon>Rhodospirillales</taxon>
        <taxon>Thalassobaculaceae</taxon>
        <taxon>Thalassobaculum</taxon>
    </lineage>
</organism>
<keyword evidence="2 3" id="KW-0143">Chaperone</keyword>
<dbReference type="GO" id="GO:0016151">
    <property type="term" value="F:nickel cation binding"/>
    <property type="evidence" value="ECO:0007669"/>
    <property type="project" value="UniProtKB-UniRule"/>
</dbReference>
<dbReference type="GO" id="GO:0005737">
    <property type="term" value="C:cytoplasm"/>
    <property type="evidence" value="ECO:0007669"/>
    <property type="project" value="UniProtKB-SubCell"/>
</dbReference>
<sequence>MAATAAGSTITMTTTTDPAALLKLAAWLSPSFPVGAFAYSTGLEWAVEAGLVERRAGLEAWLRTVIATGPPRQDAVLVARSWRAVTTGDDGALVETAELASALKGTAELAQETIVQGGAYLRTVSAAWPSPRLDAVARTLAGVGIEPALPVAVGAASAAHGVALGPTLSLFLHAVAANQVSAAIRLSVIGQTDGQRVTAALEPVILAVAAMAEAADPDDLGAAAPMLDWCSMRHETQHTRLFRS</sequence>
<dbReference type="HAMAP" id="MF_01385">
    <property type="entry name" value="UreF"/>
    <property type="match status" value="1"/>
</dbReference>
<dbReference type="InterPro" id="IPR038277">
    <property type="entry name" value="UreF_sf"/>
</dbReference>
<dbReference type="EMBL" id="BMZS01000005">
    <property type="protein sequence ID" value="GHD52019.1"/>
    <property type="molecule type" value="Genomic_DNA"/>
</dbReference>
<keyword evidence="3" id="KW-0963">Cytoplasm</keyword>
<evidence type="ECO:0000256" key="1">
    <source>
        <dbReference type="ARBA" id="ARBA00022988"/>
    </source>
</evidence>
<dbReference type="PANTHER" id="PTHR33620:SF1">
    <property type="entry name" value="UREASE ACCESSORY PROTEIN F"/>
    <property type="match status" value="1"/>
</dbReference>
<gene>
    <name evidence="3 4" type="primary">ureF</name>
    <name evidence="4" type="ORF">GCM10017083_27120</name>
</gene>
<comment type="caution">
    <text evidence="4">The sequence shown here is derived from an EMBL/GenBank/DDBJ whole genome shotgun (WGS) entry which is preliminary data.</text>
</comment>
<evidence type="ECO:0000256" key="2">
    <source>
        <dbReference type="ARBA" id="ARBA00023186"/>
    </source>
</evidence>
<name>A0A918XSG3_9PROT</name>
<dbReference type="PIRSF" id="PIRSF009467">
    <property type="entry name" value="Ureas_acces_UreF"/>
    <property type="match status" value="1"/>
</dbReference>
<reference evidence="4" key="1">
    <citation type="journal article" date="2014" name="Int. J. Syst. Evol. Microbiol.">
        <title>Complete genome sequence of Corynebacterium casei LMG S-19264T (=DSM 44701T), isolated from a smear-ripened cheese.</title>
        <authorList>
            <consortium name="US DOE Joint Genome Institute (JGI-PGF)"/>
            <person name="Walter F."/>
            <person name="Albersmeier A."/>
            <person name="Kalinowski J."/>
            <person name="Ruckert C."/>
        </authorList>
    </citation>
    <scope>NUCLEOTIDE SEQUENCE</scope>
    <source>
        <strain evidence="4">KCTC 42651</strain>
    </source>
</reference>
<reference evidence="4" key="2">
    <citation type="submission" date="2020-09" db="EMBL/GenBank/DDBJ databases">
        <authorList>
            <person name="Sun Q."/>
            <person name="Kim S."/>
        </authorList>
    </citation>
    <scope>NUCLEOTIDE SEQUENCE</scope>
    <source>
        <strain evidence="4">KCTC 42651</strain>
    </source>
</reference>